<comment type="caution">
    <text evidence="1">The sequence shown here is derived from an EMBL/GenBank/DDBJ whole genome shotgun (WGS) entry which is preliminary data.</text>
</comment>
<gene>
    <name evidence="1" type="ORF">ColSpa_04914</name>
</gene>
<dbReference type="EMBL" id="BQXU01000010">
    <property type="protein sequence ID" value="GKT44733.1"/>
    <property type="molecule type" value="Genomic_DNA"/>
</dbReference>
<sequence length="123" mass="13783">MEFPDYPPKVDIKAQIYEALPVTATALSSWDDFDANNVSGNVVKGLSAALQRKHYQEVESFFAVPSAHWRDTLALTAHLRTFKGRERIASALLELHNERKVGAFQFHSGQVVTATEDLLQLQD</sequence>
<dbReference type="RefSeq" id="XP_049127083.1">
    <property type="nucleotide sequence ID" value="XM_049271126.1"/>
</dbReference>
<name>A0AA37LE39_9PEZI</name>
<keyword evidence="2" id="KW-1185">Reference proteome</keyword>
<evidence type="ECO:0000313" key="1">
    <source>
        <dbReference type="EMBL" id="GKT44733.1"/>
    </source>
</evidence>
<organism evidence="1 2">
    <name type="scientific">Colletotrichum spaethianum</name>
    <dbReference type="NCBI Taxonomy" id="700344"/>
    <lineage>
        <taxon>Eukaryota</taxon>
        <taxon>Fungi</taxon>
        <taxon>Dikarya</taxon>
        <taxon>Ascomycota</taxon>
        <taxon>Pezizomycotina</taxon>
        <taxon>Sordariomycetes</taxon>
        <taxon>Hypocreomycetidae</taxon>
        <taxon>Glomerellales</taxon>
        <taxon>Glomerellaceae</taxon>
        <taxon>Colletotrichum</taxon>
        <taxon>Colletotrichum spaethianum species complex</taxon>
    </lineage>
</organism>
<dbReference type="GeneID" id="73325716"/>
<dbReference type="Proteomes" id="UP001055115">
    <property type="component" value="Unassembled WGS sequence"/>
</dbReference>
<proteinExistence type="predicted"/>
<protein>
    <submittedName>
        <fullName evidence="1">Uncharacterized protein</fullName>
    </submittedName>
</protein>
<reference evidence="1 2" key="1">
    <citation type="submission" date="2022-03" db="EMBL/GenBank/DDBJ databases">
        <title>Genome data of Colletotrichum spp.</title>
        <authorList>
            <person name="Utami Y.D."/>
            <person name="Hiruma K."/>
        </authorList>
    </citation>
    <scope>NUCLEOTIDE SEQUENCE [LARGE SCALE GENOMIC DNA]</scope>
    <source>
        <strain evidence="1 2">MAFF 239500</strain>
    </source>
</reference>
<evidence type="ECO:0000313" key="2">
    <source>
        <dbReference type="Proteomes" id="UP001055115"/>
    </source>
</evidence>
<accession>A0AA37LE39</accession>
<dbReference type="AlphaFoldDB" id="A0AA37LE39"/>